<name>A0A3G5APF3_9ACAR</name>
<feature type="signal peptide" evidence="2">
    <location>
        <begin position="1"/>
        <end position="18"/>
    </location>
</feature>
<feature type="chain" id="PRO_5018195243" evidence="2">
    <location>
        <begin position="19"/>
        <end position="278"/>
    </location>
</feature>
<dbReference type="EMBL" id="MH979761">
    <property type="protein sequence ID" value="AYV89216.1"/>
    <property type="molecule type" value="mRNA"/>
</dbReference>
<feature type="region of interest" description="Disordered" evidence="1">
    <location>
        <begin position="61"/>
        <end position="191"/>
    </location>
</feature>
<feature type="compositionally biased region" description="Low complexity" evidence="1">
    <location>
        <begin position="99"/>
        <end position="136"/>
    </location>
</feature>
<organism evidence="3">
    <name type="scientific">Tetranychus evansi</name>
    <name type="common">red spider mite</name>
    <dbReference type="NCBI Taxonomy" id="178897"/>
    <lineage>
        <taxon>Eukaryota</taxon>
        <taxon>Metazoa</taxon>
        <taxon>Ecdysozoa</taxon>
        <taxon>Arthropoda</taxon>
        <taxon>Chelicerata</taxon>
        <taxon>Arachnida</taxon>
        <taxon>Acari</taxon>
        <taxon>Acariformes</taxon>
        <taxon>Trombidiformes</taxon>
        <taxon>Prostigmata</taxon>
        <taxon>Eleutherengona</taxon>
        <taxon>Raphignathae</taxon>
        <taxon>Tetranychoidea</taxon>
        <taxon>Tetranychidae</taxon>
        <taxon>Tetranychus</taxon>
    </lineage>
</organism>
<evidence type="ECO:0000256" key="1">
    <source>
        <dbReference type="SAM" id="MobiDB-lite"/>
    </source>
</evidence>
<evidence type="ECO:0000313" key="3">
    <source>
        <dbReference type="EMBL" id="AYV89216.1"/>
    </source>
</evidence>
<proteinExistence type="evidence at transcript level"/>
<sequence length="278" mass="27888">MKFALALCVFFLISLSSATILRRQRQAYDSGLVSGIGIGRVIRGRLGDGCRTSGNRGSIGIGIGIGGQSGGNKRTGGSGSGSGSRSQGGAGLGIGGQYNGNRGSQSGISGQQGADTRSGSNSGSGSQGSNAGASIGLSGGQGGSVAVGARSGSEVTNSGNVNGYQNNLDRSRTSANGFSDNAQASRGYENSGSSFLNEANLARTNRQFSPVGGFSDSSLSSSDRSAGSNFRNTGYDNSASQKAGFNFDADQIKASQAGFNAGYFNQARNNAEAFGVRM</sequence>
<dbReference type="AlphaFoldDB" id="A0A3G5APF3"/>
<feature type="compositionally biased region" description="Gly residues" evidence="1">
    <location>
        <begin position="61"/>
        <end position="98"/>
    </location>
</feature>
<protein>
    <submittedName>
        <fullName evidence="3">Glycine-rich 5</fullName>
    </submittedName>
</protein>
<reference evidence="3" key="1">
    <citation type="submission" date="2018-09" db="EMBL/GenBank/DDBJ databases">
        <title>Identification of saliva proteins of spider mite Tetranychus evansi by transcriptome and LC-MS/MS approach.</title>
        <authorList>
            <person name="Huang H.-J."/>
            <person name="Cui J.-R."/>
            <person name="Hong X.-Y."/>
        </authorList>
    </citation>
    <scope>NUCLEOTIDE SEQUENCE</scope>
</reference>
<feature type="compositionally biased region" description="Polar residues" evidence="1">
    <location>
        <begin position="154"/>
        <end position="191"/>
    </location>
</feature>
<feature type="region of interest" description="Disordered" evidence="1">
    <location>
        <begin position="207"/>
        <end position="234"/>
    </location>
</feature>
<accession>A0A3G5APF3</accession>
<feature type="compositionally biased region" description="Low complexity" evidence="1">
    <location>
        <begin position="209"/>
        <end position="228"/>
    </location>
</feature>
<keyword evidence="2" id="KW-0732">Signal</keyword>
<evidence type="ECO:0000256" key="2">
    <source>
        <dbReference type="SAM" id="SignalP"/>
    </source>
</evidence>